<dbReference type="PATRIC" id="fig|82380.11.peg.3075"/>
<accession>A0A0F0L5L9</accession>
<evidence type="ECO:0000313" key="2">
    <source>
        <dbReference type="Proteomes" id="UP000033640"/>
    </source>
</evidence>
<dbReference type="Proteomes" id="UP000033640">
    <property type="component" value="Unassembled WGS sequence"/>
</dbReference>
<name>A0A0F0L5L9_9MICO</name>
<dbReference type="EMBL" id="JYIW01000026">
    <property type="protein sequence ID" value="KJL27979.1"/>
    <property type="molecule type" value="Genomic_DNA"/>
</dbReference>
<evidence type="ECO:0008006" key="3">
    <source>
        <dbReference type="Google" id="ProtNLM"/>
    </source>
</evidence>
<comment type="caution">
    <text evidence="1">The sequence shown here is derived from an EMBL/GenBank/DDBJ whole genome shotgun (WGS) entry which is preliminary data.</text>
</comment>
<organism evidence="1 2">
    <name type="scientific">Microbacterium oxydans</name>
    <dbReference type="NCBI Taxonomy" id="82380"/>
    <lineage>
        <taxon>Bacteria</taxon>
        <taxon>Bacillati</taxon>
        <taxon>Actinomycetota</taxon>
        <taxon>Actinomycetes</taxon>
        <taxon>Micrococcales</taxon>
        <taxon>Microbacteriaceae</taxon>
        <taxon>Microbacterium</taxon>
    </lineage>
</organism>
<evidence type="ECO:0000313" key="1">
    <source>
        <dbReference type="EMBL" id="KJL27979.1"/>
    </source>
</evidence>
<protein>
    <recommendedName>
        <fullName evidence="3">Peptidylprolyl isomerase</fullName>
    </recommendedName>
</protein>
<reference evidence="1 2" key="1">
    <citation type="submission" date="2015-02" db="EMBL/GenBank/DDBJ databases">
        <title>Draft genome sequences of ten Microbacterium spp. with emphasis on heavy metal contaminated environments.</title>
        <authorList>
            <person name="Corretto E."/>
        </authorList>
    </citation>
    <scope>NUCLEOTIDE SEQUENCE [LARGE SCALE GENOMIC DNA]</scope>
    <source>
        <strain evidence="1 2">BEL4b</strain>
    </source>
</reference>
<proteinExistence type="predicted"/>
<gene>
    <name evidence="1" type="ORF">RS83_03040</name>
</gene>
<sequence>MLDAATITGDLGSLPDVEVFGPVKVDKTSYADVTVGDGRALTSDFQPMVLDIAFYGGKSGKKLYNSEFNGDLSRVNNIDFWAQKSPGLGGVLECATAGSRVLAVLTPDDFGQQNVDGFGLAKDENVVAVIDVLEVYPTRASGALQFNDARGVPTVVRAVDGTPGIIIPDSAAPKKPVTQTLIKGDGPKVKQGDIILNNIMAVDWDDKTVTSNTWGSTASLGAAAKELVGATVGSQLLVVIPAAEGSAATAVVVDILGIVPAAPQ</sequence>
<dbReference type="AlphaFoldDB" id="A0A0F0L5L9"/>